<evidence type="ECO:0008006" key="3">
    <source>
        <dbReference type="Google" id="ProtNLM"/>
    </source>
</evidence>
<dbReference type="EMBL" id="ML734952">
    <property type="protein sequence ID" value="KAB8208286.1"/>
    <property type="molecule type" value="Genomic_DNA"/>
</dbReference>
<gene>
    <name evidence="1" type="ORF">BDV34DRAFT_190744</name>
</gene>
<dbReference type="VEuPathDB" id="FungiDB:BDV34DRAFT_190744"/>
<accession>A0A5N6DSY0</accession>
<reference evidence="1 2" key="1">
    <citation type="submission" date="2019-04" db="EMBL/GenBank/DDBJ databases">
        <title>Fungal friends and foes A comparative genomics study of 23 Aspergillus species from section Flavi.</title>
        <authorList>
            <consortium name="DOE Joint Genome Institute"/>
            <person name="Kjaerbolling I."/>
            <person name="Vesth T.C."/>
            <person name="Frisvad J.C."/>
            <person name="Nybo J.L."/>
            <person name="Theobald S."/>
            <person name="Kildgaard S."/>
            <person name="Petersen T.I."/>
            <person name="Kuo A."/>
            <person name="Sato A."/>
            <person name="Lyhne E.K."/>
            <person name="Kogle M.E."/>
            <person name="Wiebenga A."/>
            <person name="Kun R.S."/>
            <person name="Lubbers R.J."/>
            <person name="Makela M.R."/>
            <person name="Barry K."/>
            <person name="Chovatia M."/>
            <person name="Clum A."/>
            <person name="Daum C."/>
            <person name="Haridas S."/>
            <person name="He G."/>
            <person name="LaButti K."/>
            <person name="Lipzen A."/>
            <person name="Mondo S."/>
            <person name="Pangilinan J."/>
            <person name="Riley R."/>
            <person name="Salamov A."/>
            <person name="Simmons B.A."/>
            <person name="Magnuson J.K."/>
            <person name="Henrissat B."/>
            <person name="Mortensen U.H."/>
            <person name="Larsen T.O."/>
            <person name="De vries R.P."/>
            <person name="Grigoriev I.V."/>
            <person name="Machida M."/>
            <person name="Baker S.E."/>
            <person name="Andersen M.R."/>
        </authorList>
    </citation>
    <scope>NUCLEOTIDE SEQUENCE [LARGE SCALE GENOMIC DNA]</scope>
    <source>
        <strain evidence="1 2">CBS 117618</strain>
    </source>
</reference>
<proteinExistence type="predicted"/>
<evidence type="ECO:0000313" key="2">
    <source>
        <dbReference type="Proteomes" id="UP000326532"/>
    </source>
</evidence>
<keyword evidence="2" id="KW-1185">Reference proteome</keyword>
<sequence length="61" mass="7417">MQIRTKRKRLSRGGRWTEEERLQLVRLRDRNKHLAWDQFQKVSLVFFLVVQVPWTCGCRGC</sequence>
<dbReference type="AlphaFoldDB" id="A0A5N6DSY0"/>
<evidence type="ECO:0000313" key="1">
    <source>
        <dbReference type="EMBL" id="KAB8208286.1"/>
    </source>
</evidence>
<name>A0A5N6DSY0_ASPPA</name>
<dbReference type="Proteomes" id="UP000326532">
    <property type="component" value="Unassembled WGS sequence"/>
</dbReference>
<organism evidence="1 2">
    <name type="scientific">Aspergillus parasiticus</name>
    <dbReference type="NCBI Taxonomy" id="5067"/>
    <lineage>
        <taxon>Eukaryota</taxon>
        <taxon>Fungi</taxon>
        <taxon>Dikarya</taxon>
        <taxon>Ascomycota</taxon>
        <taxon>Pezizomycotina</taxon>
        <taxon>Eurotiomycetes</taxon>
        <taxon>Eurotiomycetidae</taxon>
        <taxon>Eurotiales</taxon>
        <taxon>Aspergillaceae</taxon>
        <taxon>Aspergillus</taxon>
        <taxon>Aspergillus subgen. Circumdati</taxon>
    </lineage>
</organism>
<protein>
    <recommendedName>
        <fullName evidence="3">Myb-like domain-containing protein</fullName>
    </recommendedName>
</protein>